<organism evidence="2 3">
    <name type="scientific">Rangifer tarandus platyrhynchus</name>
    <name type="common">Svalbard reindeer</name>
    <dbReference type="NCBI Taxonomy" id="3082113"/>
    <lineage>
        <taxon>Eukaryota</taxon>
        <taxon>Metazoa</taxon>
        <taxon>Chordata</taxon>
        <taxon>Craniata</taxon>
        <taxon>Vertebrata</taxon>
        <taxon>Euteleostomi</taxon>
        <taxon>Mammalia</taxon>
        <taxon>Eutheria</taxon>
        <taxon>Laurasiatheria</taxon>
        <taxon>Artiodactyla</taxon>
        <taxon>Ruminantia</taxon>
        <taxon>Pecora</taxon>
        <taxon>Cervidae</taxon>
        <taxon>Odocoileinae</taxon>
        <taxon>Rangifer</taxon>
    </lineage>
</organism>
<evidence type="ECO:0000256" key="1">
    <source>
        <dbReference type="SAM" id="MobiDB-lite"/>
    </source>
</evidence>
<dbReference type="EMBL" id="OX459957">
    <property type="protein sequence ID" value="CAI9162854.1"/>
    <property type="molecule type" value="Genomic_DNA"/>
</dbReference>
<dbReference type="Proteomes" id="UP001176941">
    <property type="component" value="Chromosome 21"/>
</dbReference>
<gene>
    <name evidence="2" type="ORF">MRATA1EN1_LOCUS11816</name>
</gene>
<evidence type="ECO:0000313" key="2">
    <source>
        <dbReference type="EMBL" id="CAI9162854.1"/>
    </source>
</evidence>
<keyword evidence="3" id="KW-1185">Reference proteome</keyword>
<proteinExistence type="predicted"/>
<reference evidence="2" key="1">
    <citation type="submission" date="2023-04" db="EMBL/GenBank/DDBJ databases">
        <authorList>
            <consortium name="ELIXIR-Norway"/>
        </authorList>
    </citation>
    <scope>NUCLEOTIDE SEQUENCE [LARGE SCALE GENOMIC DNA]</scope>
</reference>
<protein>
    <submittedName>
        <fullName evidence="2">Uncharacterized protein</fullName>
    </submittedName>
</protein>
<feature type="region of interest" description="Disordered" evidence="1">
    <location>
        <begin position="18"/>
        <end position="44"/>
    </location>
</feature>
<name>A0ABN8YT07_RANTA</name>
<evidence type="ECO:0000313" key="3">
    <source>
        <dbReference type="Proteomes" id="UP001176941"/>
    </source>
</evidence>
<feature type="compositionally biased region" description="Polar residues" evidence="1">
    <location>
        <begin position="21"/>
        <end position="30"/>
    </location>
</feature>
<sequence>MTASSPLLESVQSDYFICKSRPTSRPGPQNQKPPRPALQTNGLNIQRPLPLDFALPSLESERTQSLPVFVGEEGGGGGRGLYPPADLQSATEIKAGCLGP</sequence>
<accession>A0ABN8YT07</accession>